<keyword evidence="8" id="KW-1185">Reference proteome</keyword>
<keyword evidence="1 4" id="KW-0378">Hydrolase</keyword>
<proteinExistence type="predicted"/>
<gene>
    <name evidence="7" type="ORF">SAMN05421797_101212</name>
</gene>
<feature type="signal peptide" evidence="5">
    <location>
        <begin position="1"/>
        <end position="28"/>
    </location>
</feature>
<evidence type="ECO:0000256" key="4">
    <source>
        <dbReference type="PROSITE-ProRule" id="PRU01161"/>
    </source>
</evidence>
<feature type="active site" description="Nucleophile" evidence="4">
    <location>
        <position position="74"/>
    </location>
</feature>
<dbReference type="InterPro" id="IPR050301">
    <property type="entry name" value="NTE"/>
</dbReference>
<dbReference type="Pfam" id="PF01734">
    <property type="entry name" value="Patatin"/>
    <property type="match status" value="1"/>
</dbReference>
<dbReference type="Pfam" id="PF19143">
    <property type="entry name" value="Omp85_2"/>
    <property type="match status" value="1"/>
</dbReference>
<dbReference type="AlphaFoldDB" id="A0A1N6P085"/>
<dbReference type="STRING" id="228959.SAMN05421797_101212"/>
<name>A0A1N6P085_9FLAO</name>
<dbReference type="CDD" id="cd07205">
    <property type="entry name" value="Pat_PNPLA6_PNPLA7_NTE1_like"/>
    <property type="match status" value="1"/>
</dbReference>
<dbReference type="RefSeq" id="WP_244156153.1">
    <property type="nucleotide sequence ID" value="NZ_FTMA01000001.1"/>
</dbReference>
<dbReference type="PANTHER" id="PTHR14226">
    <property type="entry name" value="NEUROPATHY TARGET ESTERASE/SWISS CHEESE D.MELANOGASTER"/>
    <property type="match status" value="1"/>
</dbReference>
<dbReference type="Gene3D" id="3.10.20.310">
    <property type="entry name" value="membrane protein fhac"/>
    <property type="match status" value="1"/>
</dbReference>
<keyword evidence="5" id="KW-0732">Signal</keyword>
<evidence type="ECO:0000256" key="5">
    <source>
        <dbReference type="SAM" id="SignalP"/>
    </source>
</evidence>
<dbReference type="PANTHER" id="PTHR14226:SF76">
    <property type="entry name" value="NTE FAMILY PROTEIN RSSA"/>
    <property type="match status" value="1"/>
</dbReference>
<organism evidence="7 8">
    <name type="scientific">Maribacter ulvicola</name>
    <dbReference type="NCBI Taxonomy" id="228959"/>
    <lineage>
        <taxon>Bacteria</taxon>
        <taxon>Pseudomonadati</taxon>
        <taxon>Bacteroidota</taxon>
        <taxon>Flavobacteriia</taxon>
        <taxon>Flavobacteriales</taxon>
        <taxon>Flavobacteriaceae</taxon>
        <taxon>Maribacter</taxon>
    </lineage>
</organism>
<feature type="active site" description="Proton acceptor" evidence="4">
    <location>
        <position position="218"/>
    </location>
</feature>
<dbReference type="InterPro" id="IPR016035">
    <property type="entry name" value="Acyl_Trfase/lysoPLipase"/>
</dbReference>
<reference evidence="8" key="1">
    <citation type="submission" date="2017-01" db="EMBL/GenBank/DDBJ databases">
        <authorList>
            <person name="Varghese N."/>
            <person name="Submissions S."/>
        </authorList>
    </citation>
    <scope>NUCLEOTIDE SEQUENCE [LARGE SCALE GENOMIC DNA]</scope>
    <source>
        <strain evidence="8">DSM 15366</strain>
    </source>
</reference>
<dbReference type="InterPro" id="IPR043864">
    <property type="entry name" value="Omp85-like_dom"/>
</dbReference>
<keyword evidence="3 4" id="KW-0443">Lipid metabolism</keyword>
<accession>A0A1N6P085</accession>
<dbReference type="GO" id="GO:0016787">
    <property type="term" value="F:hydrolase activity"/>
    <property type="evidence" value="ECO:0007669"/>
    <property type="project" value="UniProtKB-UniRule"/>
</dbReference>
<evidence type="ECO:0000313" key="8">
    <source>
        <dbReference type="Proteomes" id="UP000186953"/>
    </source>
</evidence>
<evidence type="ECO:0000313" key="7">
    <source>
        <dbReference type="EMBL" id="SIP97647.1"/>
    </source>
</evidence>
<evidence type="ECO:0000259" key="6">
    <source>
        <dbReference type="PROSITE" id="PS51635"/>
    </source>
</evidence>
<dbReference type="PROSITE" id="PS51635">
    <property type="entry name" value="PNPLA"/>
    <property type="match status" value="1"/>
</dbReference>
<dbReference type="InterPro" id="IPR002641">
    <property type="entry name" value="PNPLA_dom"/>
</dbReference>
<dbReference type="SUPFAM" id="SSF52151">
    <property type="entry name" value="FabD/lysophospholipase-like"/>
    <property type="match status" value="1"/>
</dbReference>
<feature type="short sequence motif" description="DGA/G" evidence="4">
    <location>
        <begin position="218"/>
        <end position="220"/>
    </location>
</feature>
<dbReference type="Proteomes" id="UP000186953">
    <property type="component" value="Unassembled WGS sequence"/>
</dbReference>
<evidence type="ECO:0000256" key="3">
    <source>
        <dbReference type="ARBA" id="ARBA00023098"/>
    </source>
</evidence>
<dbReference type="GO" id="GO:0016042">
    <property type="term" value="P:lipid catabolic process"/>
    <property type="evidence" value="ECO:0007669"/>
    <property type="project" value="UniProtKB-UniRule"/>
</dbReference>
<evidence type="ECO:0000256" key="1">
    <source>
        <dbReference type="ARBA" id="ARBA00022801"/>
    </source>
</evidence>
<feature type="short sequence motif" description="GXSXG" evidence="4">
    <location>
        <begin position="72"/>
        <end position="76"/>
    </location>
</feature>
<evidence type="ECO:0000256" key="2">
    <source>
        <dbReference type="ARBA" id="ARBA00022963"/>
    </source>
</evidence>
<protein>
    <submittedName>
        <fullName evidence="7">NTE family protein</fullName>
    </submittedName>
</protein>
<feature type="chain" id="PRO_5011958316" evidence="5">
    <location>
        <begin position="29"/>
        <end position="763"/>
    </location>
</feature>
<feature type="short sequence motif" description="GXGXXG" evidence="4">
    <location>
        <begin position="45"/>
        <end position="50"/>
    </location>
</feature>
<dbReference type="EMBL" id="FTMA01000001">
    <property type="protein sequence ID" value="SIP97647.1"/>
    <property type="molecule type" value="Genomic_DNA"/>
</dbReference>
<keyword evidence="2 4" id="KW-0442">Lipid degradation</keyword>
<sequence length="763" mass="85051">MNLFVKSNLGSMSMVLSVLLLSAGSLIAQNKEQNKRPKIGLVLSGGGAKGMAHIGALKIIEEAGVEIDYIGGSSMGAIVGALYAAGYRANALDSLFKATNIGSLIQDNLPRSAKTFYEKEDSERYALTLPFKNFKVAVPPAISGGQNIYNEFVRLLYHVKDIDDFNKLPTPFVCIATDIETGKQVILNSGYLPEAILASGTLPSLFEPTVINDKVLIDGGVVNNYPIEEVRAMGADVIIGVDVQHGLSDRDALLSATEILLQINNYRTVADMKMKSAKTDIYIKPKIEEYSVIDFNRSSEIVKTGEDAAKLKIDELRALATDVKRIENTFSVVEPDKQLTVNRLLIEGNTDHTRGYVKGKLRFNPNDPINFKKLQQGIGNLSATGNFRTIKYKLLDNLNGGEDLILPLNETKNTSFLRLGAHFDDLYKSAALINITKKRVLSKDDVASFDFILGDNIRYNFEYYVDKGTYWSFGINSRFSDFEQEVDFQLIADNFEVGTGTSLNRINLNVSDFTNQLYIQTVVKEEFAFTLGGEFKHLQYSTRTLGDNPNNTVPRTRSGSGRTYFERSNFISAFGSLKLDTYDDKYFPSRGLYFNGDMHYYVLSSDYNNNFKDFSVSKARLGMAIPLFNNLSINVETEGGFKLGTSNVTSFDFLLGGYGTDFINNFVPFVGYDFISLPGNSFVKAYARLDYEFIPKNHVMFSANVANIEDDLFRTGDWFKAPTYSGYGVGYGLESFLGPVNIMYSWTPEEGESQFFVSIGYWF</sequence>
<dbReference type="Gene3D" id="3.40.1090.10">
    <property type="entry name" value="Cytosolic phospholipase A2 catalytic domain"/>
    <property type="match status" value="2"/>
</dbReference>
<feature type="domain" description="PNPLA" evidence="6">
    <location>
        <begin position="41"/>
        <end position="231"/>
    </location>
</feature>